<comment type="caution">
    <text evidence="1">The sequence shown here is derived from an EMBL/GenBank/DDBJ whole genome shotgun (WGS) entry which is preliminary data.</text>
</comment>
<protein>
    <submittedName>
        <fullName evidence="1">Uncharacterized protein</fullName>
    </submittedName>
</protein>
<dbReference type="STRING" id="1276920.ADIAG_00455"/>
<organism evidence="1 2">
    <name type="scientific">Paeniglutamicibacter gangotriensis Lz1y</name>
    <dbReference type="NCBI Taxonomy" id="1276920"/>
    <lineage>
        <taxon>Bacteria</taxon>
        <taxon>Bacillati</taxon>
        <taxon>Actinomycetota</taxon>
        <taxon>Actinomycetes</taxon>
        <taxon>Micrococcales</taxon>
        <taxon>Micrococcaceae</taxon>
        <taxon>Paeniglutamicibacter</taxon>
    </lineage>
</organism>
<proteinExistence type="predicted"/>
<dbReference type="AlphaFoldDB" id="M7MVH9"/>
<name>M7MVH9_9MICC</name>
<dbReference type="EMBL" id="AOCK01000001">
    <property type="protein sequence ID" value="EMR00448.1"/>
    <property type="molecule type" value="Genomic_DNA"/>
</dbReference>
<accession>M7MVH9</accession>
<dbReference type="Proteomes" id="UP000012015">
    <property type="component" value="Unassembled WGS sequence"/>
</dbReference>
<evidence type="ECO:0000313" key="1">
    <source>
        <dbReference type="EMBL" id="EMR00448.1"/>
    </source>
</evidence>
<gene>
    <name evidence="1" type="ORF">ADIAG_00455</name>
</gene>
<reference evidence="1 2" key="1">
    <citation type="journal article" date="2013" name="Genome Announc.">
        <title>Draft Genome Sequence of Arthrobacter gangotriensis Strain Lz1yT, Isolated from a Penguin Rookery Soil Sample Collected in Antarctica, near the Indian Station Dakshin Gangotri.</title>
        <authorList>
            <person name="Shivaji S."/>
            <person name="Ara S."/>
            <person name="Bandi S."/>
            <person name="Singh A."/>
            <person name="Kumar Pinnaka A."/>
        </authorList>
    </citation>
    <scope>NUCLEOTIDE SEQUENCE [LARGE SCALE GENOMIC DNA]</scope>
    <source>
        <strain evidence="1 2">Lz1y</strain>
    </source>
</reference>
<sequence length="110" mass="12574">MVAGWSTTNSSVSCLARDLIRVLSLASSCGRDVFRSFLPTLFRATAWWLDLPTSTPMKTSMDSWFWIMEHLIRKAIWPWQRMKRSWLVLIGPQFLKGRGTPEAGCQNGPK</sequence>
<evidence type="ECO:0000313" key="2">
    <source>
        <dbReference type="Proteomes" id="UP000012015"/>
    </source>
</evidence>
<keyword evidence="2" id="KW-1185">Reference proteome</keyword>